<dbReference type="RefSeq" id="WP_131958566.1">
    <property type="nucleotide sequence ID" value="NZ_SMFL01000004.1"/>
</dbReference>
<accession>A0A4R5DWA1</accession>
<dbReference type="EMBL" id="SMFL01000004">
    <property type="protein sequence ID" value="TDE15303.1"/>
    <property type="molecule type" value="Genomic_DNA"/>
</dbReference>
<reference evidence="1 2" key="1">
    <citation type="submission" date="2019-03" db="EMBL/GenBank/DDBJ databases">
        <title>Dyadobacter AR-3-6 sp. nov., isolated from arctic soil.</title>
        <authorList>
            <person name="Chaudhary D.K."/>
        </authorList>
    </citation>
    <scope>NUCLEOTIDE SEQUENCE [LARGE SCALE GENOMIC DNA]</scope>
    <source>
        <strain evidence="1 2">AR-3-6</strain>
    </source>
</reference>
<dbReference type="AlphaFoldDB" id="A0A4R5DWA1"/>
<sequence>MIIRCINNHLITDDNISVRNSSNEEGEEFAEVTAYCEKCDSVLEANQWGEIESLNEAKELLFDNFTHLKS</sequence>
<evidence type="ECO:0000313" key="2">
    <source>
        <dbReference type="Proteomes" id="UP000294850"/>
    </source>
</evidence>
<name>A0A4R5DWA1_9BACT</name>
<evidence type="ECO:0000313" key="1">
    <source>
        <dbReference type="EMBL" id="TDE15303.1"/>
    </source>
</evidence>
<dbReference type="Proteomes" id="UP000294850">
    <property type="component" value="Unassembled WGS sequence"/>
</dbReference>
<comment type="caution">
    <text evidence="1">The sequence shown here is derived from an EMBL/GenBank/DDBJ whole genome shotgun (WGS) entry which is preliminary data.</text>
</comment>
<keyword evidence="2" id="KW-1185">Reference proteome</keyword>
<gene>
    <name evidence="1" type="ORF">E0F88_12325</name>
</gene>
<proteinExistence type="predicted"/>
<organism evidence="1 2">
    <name type="scientific">Dyadobacter psychrotolerans</name>
    <dbReference type="NCBI Taxonomy" id="2541721"/>
    <lineage>
        <taxon>Bacteria</taxon>
        <taxon>Pseudomonadati</taxon>
        <taxon>Bacteroidota</taxon>
        <taxon>Cytophagia</taxon>
        <taxon>Cytophagales</taxon>
        <taxon>Spirosomataceae</taxon>
        <taxon>Dyadobacter</taxon>
    </lineage>
</organism>
<protein>
    <submittedName>
        <fullName evidence="1">Uncharacterized protein</fullName>
    </submittedName>
</protein>